<dbReference type="InterPro" id="IPR004089">
    <property type="entry name" value="MCPsignal_dom"/>
</dbReference>
<dbReference type="InterPro" id="IPR004090">
    <property type="entry name" value="Chemotax_Me-accpt_rcpt"/>
</dbReference>
<dbReference type="PROSITE" id="PS50111">
    <property type="entry name" value="CHEMOTAXIS_TRANSDUC_2"/>
    <property type="match status" value="1"/>
</dbReference>
<dbReference type="Proteomes" id="UP000584642">
    <property type="component" value="Unassembled WGS sequence"/>
</dbReference>
<keyword evidence="5" id="KW-0812">Transmembrane</keyword>
<comment type="caution">
    <text evidence="8">The sequence shown here is derived from an EMBL/GenBank/DDBJ whole genome shotgun (WGS) entry which is preliminary data.</text>
</comment>
<dbReference type="Pfam" id="PF00015">
    <property type="entry name" value="MCPsignal"/>
    <property type="match status" value="1"/>
</dbReference>
<keyword evidence="5" id="KW-0472">Membrane</keyword>
<evidence type="ECO:0000256" key="2">
    <source>
        <dbReference type="ARBA" id="ARBA00029447"/>
    </source>
</evidence>
<dbReference type="Gene3D" id="6.10.340.10">
    <property type="match status" value="1"/>
</dbReference>
<evidence type="ECO:0000256" key="3">
    <source>
        <dbReference type="PROSITE-ProRule" id="PRU00284"/>
    </source>
</evidence>
<accession>A0ABX2TH33</accession>
<evidence type="ECO:0000313" key="8">
    <source>
        <dbReference type="EMBL" id="NYZ23669.1"/>
    </source>
</evidence>
<sequence length="561" mass="59060">MGLKNIRVTNKILMVVVSLALLTIATNLMALHRMSASDTVYSELIATDTHEAIELARVARQLGVVGRDVYKMVTQADPEIKEGLDRDIKGSFDDIETIVRQLQGLAPEWDADVAALGQRIAAFRSELTAIRSLSFAYQTDKALLLLHTRFDAEFDHLRQDAVQLVDRVRASVGRQADEATAAYTTAWWTTLLVSGGGIMAIGGFAAFIALAGIARPIARIATAMRSVADGDLDTAVPDLGRRDEVGALAAALAVFKEKGLETRRLQAEVAETERRSAEERRAALHRMADQFEASVSSAVSMVASAAGELQASARSLSANAEQGLAQASNVASATEQTAANVQTVAASAEEMTSSIGEISRRVSQSADIARAATTKAEATNATIQTLAEQARAIGDVVNLINSIAGQTNLLALNATIEAARAGEAGKGFAVVASEVKTLATQTAKATEEISTRIAAIQQATGGAVDATTEIAGIIGEINEIAATIAAAVEQQSAATREIARNVQQAAQGTREIALTISEVQRAASETGSSATHVLGASDELSRESERLSGEVERFIRQVRAG</sequence>
<feature type="coiled-coil region" evidence="4">
    <location>
        <begin position="260"/>
        <end position="287"/>
    </location>
</feature>
<evidence type="ECO:0000256" key="5">
    <source>
        <dbReference type="SAM" id="Phobius"/>
    </source>
</evidence>
<dbReference type="SMART" id="SM00304">
    <property type="entry name" value="HAMP"/>
    <property type="match status" value="1"/>
</dbReference>
<evidence type="ECO:0000259" key="6">
    <source>
        <dbReference type="PROSITE" id="PS50111"/>
    </source>
</evidence>
<evidence type="ECO:0000256" key="4">
    <source>
        <dbReference type="SAM" id="Coils"/>
    </source>
</evidence>
<feature type="transmembrane region" description="Helical" evidence="5">
    <location>
        <begin position="191"/>
        <end position="214"/>
    </location>
</feature>
<dbReference type="CDD" id="cd06225">
    <property type="entry name" value="HAMP"/>
    <property type="match status" value="1"/>
</dbReference>
<organism evidence="8 9">
    <name type="scientific">Azospirillum oleiclasticum</name>
    <dbReference type="NCBI Taxonomy" id="2735135"/>
    <lineage>
        <taxon>Bacteria</taxon>
        <taxon>Pseudomonadati</taxon>
        <taxon>Pseudomonadota</taxon>
        <taxon>Alphaproteobacteria</taxon>
        <taxon>Rhodospirillales</taxon>
        <taxon>Azospirillaceae</taxon>
        <taxon>Azospirillum</taxon>
    </lineage>
</organism>
<dbReference type="Gene3D" id="1.10.287.950">
    <property type="entry name" value="Methyl-accepting chemotaxis protein"/>
    <property type="match status" value="1"/>
</dbReference>
<evidence type="ECO:0000259" key="7">
    <source>
        <dbReference type="PROSITE" id="PS50885"/>
    </source>
</evidence>
<feature type="domain" description="Methyl-accepting transducer" evidence="6">
    <location>
        <begin position="298"/>
        <end position="527"/>
    </location>
</feature>
<keyword evidence="1 3" id="KW-0807">Transducer</keyword>
<evidence type="ECO:0000256" key="1">
    <source>
        <dbReference type="ARBA" id="ARBA00023224"/>
    </source>
</evidence>
<keyword evidence="5" id="KW-1133">Transmembrane helix</keyword>
<protein>
    <submittedName>
        <fullName evidence="8">HAMP domain-containing protein</fullName>
    </submittedName>
</protein>
<dbReference type="PROSITE" id="PS50885">
    <property type="entry name" value="HAMP"/>
    <property type="match status" value="1"/>
</dbReference>
<feature type="domain" description="HAMP" evidence="7">
    <location>
        <begin position="211"/>
        <end position="264"/>
    </location>
</feature>
<dbReference type="InterPro" id="IPR003660">
    <property type="entry name" value="HAMP_dom"/>
</dbReference>
<proteinExistence type="inferred from homology"/>
<gene>
    <name evidence="8" type="ORF">HND93_28555</name>
</gene>
<dbReference type="EMBL" id="JABFDB010000030">
    <property type="protein sequence ID" value="NYZ23669.1"/>
    <property type="molecule type" value="Genomic_DNA"/>
</dbReference>
<dbReference type="SMART" id="SM00283">
    <property type="entry name" value="MA"/>
    <property type="match status" value="1"/>
</dbReference>
<dbReference type="PRINTS" id="PR00260">
    <property type="entry name" value="CHEMTRNSDUCR"/>
</dbReference>
<dbReference type="SUPFAM" id="SSF58104">
    <property type="entry name" value="Methyl-accepting chemotaxis protein (MCP) signaling domain"/>
    <property type="match status" value="1"/>
</dbReference>
<keyword evidence="9" id="KW-1185">Reference proteome</keyword>
<keyword evidence="4" id="KW-0175">Coiled coil</keyword>
<dbReference type="Pfam" id="PF00672">
    <property type="entry name" value="HAMP"/>
    <property type="match status" value="1"/>
</dbReference>
<feature type="transmembrane region" description="Helical" evidence="5">
    <location>
        <begin position="12"/>
        <end position="31"/>
    </location>
</feature>
<evidence type="ECO:0000313" key="9">
    <source>
        <dbReference type="Proteomes" id="UP000584642"/>
    </source>
</evidence>
<name>A0ABX2TH33_9PROT</name>
<dbReference type="PANTHER" id="PTHR32089:SF112">
    <property type="entry name" value="LYSOZYME-LIKE PROTEIN-RELATED"/>
    <property type="match status" value="1"/>
</dbReference>
<comment type="similarity">
    <text evidence="2">Belongs to the methyl-accepting chemotaxis (MCP) protein family.</text>
</comment>
<reference evidence="8 9" key="1">
    <citation type="submission" date="2020-05" db="EMBL/GenBank/DDBJ databases">
        <title>Azospirillum oleiclasticum sp. nov, a nitrogen-fixing and heavy crude oil-emulsifying bacterium isolated from the crude oil of Yumen Oilfield.</title>
        <authorList>
            <person name="Wu D."/>
            <person name="Cai M."/>
            <person name="Zhang X."/>
        </authorList>
    </citation>
    <scope>NUCLEOTIDE SEQUENCE [LARGE SCALE GENOMIC DNA]</scope>
    <source>
        <strain evidence="8 9">ROY-1-1-2</strain>
    </source>
</reference>
<dbReference type="PANTHER" id="PTHR32089">
    <property type="entry name" value="METHYL-ACCEPTING CHEMOTAXIS PROTEIN MCPB"/>
    <property type="match status" value="1"/>
</dbReference>